<evidence type="ECO:0000256" key="1">
    <source>
        <dbReference type="SAM" id="MobiDB-lite"/>
    </source>
</evidence>
<proteinExistence type="predicted"/>
<dbReference type="EMBL" id="CXSU01000012">
    <property type="protein sequence ID" value="CTQ51122.1"/>
    <property type="molecule type" value="Genomic_DNA"/>
</dbReference>
<dbReference type="RefSeq" id="WP_055086867.1">
    <property type="nucleotide sequence ID" value="NZ_CXSU01000012.1"/>
</dbReference>
<dbReference type="GO" id="GO:0018822">
    <property type="term" value="F:nitrile hydratase activity"/>
    <property type="evidence" value="ECO:0007669"/>
    <property type="project" value="UniProtKB-EC"/>
</dbReference>
<dbReference type="Proteomes" id="UP000049222">
    <property type="component" value="Unassembled WGS sequence"/>
</dbReference>
<dbReference type="STRING" id="420998.JDO7802_03160"/>
<feature type="domain" description="Nitrile hydratase beta subunit" evidence="2">
    <location>
        <begin position="5"/>
        <end position="89"/>
    </location>
</feature>
<evidence type="ECO:0000313" key="3">
    <source>
        <dbReference type="EMBL" id="CTQ51122.1"/>
    </source>
</evidence>
<dbReference type="EC" id="4.2.1.84" evidence="3"/>
<protein>
    <submittedName>
        <fullName evidence="3">High-molecular weight cobalt-containing nitrile hydratase subunit beta</fullName>
        <ecNumber evidence="3">4.2.1.84</ecNumber>
    </submittedName>
</protein>
<accession>A0A0M6YL87</accession>
<dbReference type="Gene3D" id="2.30.30.50">
    <property type="match status" value="1"/>
</dbReference>
<reference evidence="3 4" key="1">
    <citation type="submission" date="2015-07" db="EMBL/GenBank/DDBJ databases">
        <authorList>
            <person name="Noorani M."/>
        </authorList>
    </citation>
    <scope>NUCLEOTIDE SEQUENCE [LARGE SCALE GENOMIC DNA]</scope>
    <source>
        <strain evidence="3 4">CECT 7802</strain>
    </source>
</reference>
<dbReference type="Pfam" id="PF02211">
    <property type="entry name" value="NHase_beta_C"/>
    <property type="match status" value="1"/>
</dbReference>
<dbReference type="InterPro" id="IPR008990">
    <property type="entry name" value="Elect_transpt_acc-like_dom_sf"/>
</dbReference>
<dbReference type="InterPro" id="IPR024690">
    <property type="entry name" value="CN_hydtase_beta_dom_C"/>
</dbReference>
<dbReference type="SUPFAM" id="SSF50090">
    <property type="entry name" value="Electron transport accessory proteins"/>
    <property type="match status" value="1"/>
</dbReference>
<evidence type="ECO:0000313" key="4">
    <source>
        <dbReference type="Proteomes" id="UP000049222"/>
    </source>
</evidence>
<keyword evidence="4" id="KW-1185">Reference proteome</keyword>
<evidence type="ECO:0000259" key="2">
    <source>
        <dbReference type="Pfam" id="PF02211"/>
    </source>
</evidence>
<sequence length="91" mass="10249">MQALEPGTPVRVRRMMPPGHVRTPAYLRGKTGAVERVLGPFGNPEQLAYGHTPDRLPLYRVRFRLGDVWPDAATPDDTLDAEIYAHWLEAL</sequence>
<gene>
    <name evidence="3" type="primary">nhhB</name>
    <name evidence="3" type="ORF">JDO7802_03160</name>
</gene>
<feature type="region of interest" description="Disordered" evidence="1">
    <location>
        <begin position="1"/>
        <end position="24"/>
    </location>
</feature>
<dbReference type="AlphaFoldDB" id="A0A0M6YL87"/>
<organism evidence="3 4">
    <name type="scientific">Jannaschia donghaensis</name>
    <dbReference type="NCBI Taxonomy" id="420998"/>
    <lineage>
        <taxon>Bacteria</taxon>
        <taxon>Pseudomonadati</taxon>
        <taxon>Pseudomonadota</taxon>
        <taxon>Alphaproteobacteria</taxon>
        <taxon>Rhodobacterales</taxon>
        <taxon>Roseobacteraceae</taxon>
        <taxon>Jannaschia</taxon>
    </lineage>
</organism>
<keyword evidence="3" id="KW-0456">Lyase</keyword>
<name>A0A0M6YL87_9RHOB</name>